<dbReference type="EMBL" id="JAVHJS010000024">
    <property type="protein sequence ID" value="KAK2817983.1"/>
    <property type="molecule type" value="Genomic_DNA"/>
</dbReference>
<dbReference type="InterPro" id="IPR024810">
    <property type="entry name" value="MAB21L/cGLR"/>
</dbReference>
<evidence type="ECO:0000256" key="8">
    <source>
        <dbReference type="ARBA" id="ARBA00023242"/>
    </source>
</evidence>
<keyword evidence="5" id="KW-1003">Cell membrane</keyword>
<keyword evidence="5" id="KW-0472">Membrane</keyword>
<dbReference type="GO" id="GO:0005886">
    <property type="term" value="C:plasma membrane"/>
    <property type="evidence" value="ECO:0007669"/>
    <property type="project" value="UniProtKB-SubCell"/>
</dbReference>
<evidence type="ECO:0000256" key="9">
    <source>
        <dbReference type="SAM" id="MobiDB-lite"/>
    </source>
</evidence>
<keyword evidence="11" id="KW-1185">Reference proteome</keyword>
<name>A0AA88INW3_TACVA</name>
<evidence type="ECO:0000256" key="6">
    <source>
        <dbReference type="ARBA" id="ARBA00023054"/>
    </source>
</evidence>
<evidence type="ECO:0000256" key="3">
    <source>
        <dbReference type="ARBA" id="ARBA00004494"/>
    </source>
</evidence>
<protein>
    <recommendedName>
        <fullName evidence="4">Inositol 1,4,5-trisphosphate receptor-interacting protein</fullName>
    </recommendedName>
</protein>
<feature type="region of interest" description="Disordered" evidence="9">
    <location>
        <begin position="1"/>
        <end position="44"/>
    </location>
</feature>
<sequence>METVNKEQIKDIQGKSPLNGVKDNDQKSSQVDQVQGMRNQMPSEGDERMLVNTNTEELITASDEQSTEISYNWYLWKFLSLISLIRLLRKFVNKGSQSSGTIIPIKNNTTSRPTGILSKTFIPDHQVLSSFYDQCVRVSPSTRGQVCEFVEGLVDDLLEAARDASNKKTDMQIGDFIGVGSLYELWATGKTLVCDLYVPITAPRSHGFDVELWKEKDASLRSFGKIKMVKVENTSNGCPCMDGNPDDEDMLCLLHPHNERSTVMINAVGGPLCQENTPYLSKKQVVRWFRSVILKTWREISHKYEFELGFCSQVAPGALRVRFRSGKIVLFNITPVVQVKNSEVYLLSYLSTSPNISDIHWPISFASYENALLKYFNKTLPNTSCHISCLQILSFLHKQQTSITGKCGLTSNHLKSTLLHLLMNKPTEWEHEKLTSRLTDMLTFLEQKLLAKDFHHTLVGNALVPIDIGLPKEFQTAKPINIFLPMALDEESYLKTVQHFQELVKNAPVLVQEYSSIKRSGKSEISRI</sequence>
<feature type="compositionally biased region" description="Polar residues" evidence="9">
    <location>
        <begin position="27"/>
        <end position="42"/>
    </location>
</feature>
<keyword evidence="8" id="KW-0539">Nucleus</keyword>
<keyword evidence="7" id="KW-0325">Glycoprotein</keyword>
<gene>
    <name evidence="10" type="ORF">Q7C36_021916</name>
</gene>
<accession>A0AA88INW3</accession>
<feature type="compositionally biased region" description="Basic and acidic residues" evidence="9">
    <location>
        <begin position="1"/>
        <end position="13"/>
    </location>
</feature>
<proteinExistence type="predicted"/>
<dbReference type="PANTHER" id="PTHR10656">
    <property type="entry name" value="CELL FATE DETERMINING PROTEIN MAB21-RELATED"/>
    <property type="match status" value="1"/>
</dbReference>
<comment type="caution">
    <text evidence="10">The sequence shown here is derived from an EMBL/GenBank/DDBJ whole genome shotgun (WGS) entry which is preliminary data.</text>
</comment>
<evidence type="ECO:0000313" key="10">
    <source>
        <dbReference type="EMBL" id="KAK2817983.1"/>
    </source>
</evidence>
<dbReference type="PRINTS" id="PR02107">
    <property type="entry name" value="INOS145TPRIP"/>
</dbReference>
<dbReference type="AlphaFoldDB" id="A0AA88INW3"/>
<evidence type="ECO:0000256" key="1">
    <source>
        <dbReference type="ARBA" id="ARBA00003856"/>
    </source>
</evidence>
<evidence type="ECO:0000256" key="2">
    <source>
        <dbReference type="ARBA" id="ARBA00004251"/>
    </source>
</evidence>
<evidence type="ECO:0000256" key="4">
    <source>
        <dbReference type="ARBA" id="ARBA00019443"/>
    </source>
</evidence>
<evidence type="ECO:0000256" key="7">
    <source>
        <dbReference type="ARBA" id="ARBA00023180"/>
    </source>
</evidence>
<comment type="function">
    <text evidence="1">Enhances Ca(2+)-mediated inhibition of inositol 1,4,5-triphosphate receptor (ITPR) Ca(2+) release.</text>
</comment>
<evidence type="ECO:0000256" key="5">
    <source>
        <dbReference type="ARBA" id="ARBA00022475"/>
    </source>
</evidence>
<dbReference type="InterPro" id="IPR026250">
    <property type="entry name" value="ITPRIP-like"/>
</dbReference>
<dbReference type="PANTHER" id="PTHR10656:SF8">
    <property type="entry name" value="INOSITOL 1,4,5-TRISPHOSPHATE RECEPTOR-INTERACTING PROTEIN"/>
    <property type="match status" value="1"/>
</dbReference>
<dbReference type="SMART" id="SM01265">
    <property type="entry name" value="Mab-21"/>
    <property type="match status" value="1"/>
</dbReference>
<keyword evidence="6" id="KW-0175">Coiled coil</keyword>
<dbReference type="GO" id="GO:0005640">
    <property type="term" value="C:nuclear outer membrane"/>
    <property type="evidence" value="ECO:0007669"/>
    <property type="project" value="UniProtKB-SubCell"/>
</dbReference>
<reference evidence="10" key="1">
    <citation type="submission" date="2023-08" db="EMBL/GenBank/DDBJ databases">
        <title>Pelteobagrus vachellii genome.</title>
        <authorList>
            <person name="Liu H."/>
        </authorList>
    </citation>
    <scope>NUCLEOTIDE SEQUENCE</scope>
    <source>
        <strain evidence="10">PRFRI_2022a</strain>
        <tissue evidence="10">Muscle</tissue>
    </source>
</reference>
<evidence type="ECO:0000313" key="11">
    <source>
        <dbReference type="Proteomes" id="UP001187315"/>
    </source>
</evidence>
<comment type="subcellular location">
    <subcellularLocation>
        <location evidence="2">Cell membrane</location>
        <topology evidence="2">Single-pass type I membrane protein</topology>
    </subcellularLocation>
    <subcellularLocation>
        <location evidence="3">Nucleus outer membrane</location>
        <topology evidence="3">Single-pass type I membrane protein</topology>
    </subcellularLocation>
</comment>
<dbReference type="Proteomes" id="UP001187315">
    <property type="component" value="Unassembled WGS sequence"/>
</dbReference>
<dbReference type="Gene3D" id="1.10.1410.40">
    <property type="match status" value="1"/>
</dbReference>
<dbReference type="Gene3D" id="3.30.460.90">
    <property type="match status" value="1"/>
</dbReference>
<organism evidence="10 11">
    <name type="scientific">Tachysurus vachellii</name>
    <name type="common">Darkbarbel catfish</name>
    <name type="synonym">Pelteobagrus vachellii</name>
    <dbReference type="NCBI Taxonomy" id="175792"/>
    <lineage>
        <taxon>Eukaryota</taxon>
        <taxon>Metazoa</taxon>
        <taxon>Chordata</taxon>
        <taxon>Craniata</taxon>
        <taxon>Vertebrata</taxon>
        <taxon>Euteleostomi</taxon>
        <taxon>Actinopterygii</taxon>
        <taxon>Neopterygii</taxon>
        <taxon>Teleostei</taxon>
        <taxon>Ostariophysi</taxon>
        <taxon>Siluriformes</taxon>
        <taxon>Bagridae</taxon>
        <taxon>Tachysurus</taxon>
    </lineage>
</organism>